<dbReference type="GO" id="GO:0042918">
    <property type="term" value="P:alkanesulfonate transmembrane transport"/>
    <property type="evidence" value="ECO:0007669"/>
    <property type="project" value="UniProtKB-ARBA"/>
</dbReference>
<protein>
    <submittedName>
        <fullName evidence="9">Putative aliphatic sulfonates transport permease protein SsuC</fullName>
    </submittedName>
</protein>
<feature type="transmembrane region" description="Helical" evidence="7">
    <location>
        <begin position="85"/>
        <end position="105"/>
    </location>
</feature>
<evidence type="ECO:0000313" key="9">
    <source>
        <dbReference type="EMBL" id="KMO82561.1"/>
    </source>
</evidence>
<accession>A0A0J6ZCY2</accession>
<keyword evidence="5 7" id="KW-1133">Transmembrane helix</keyword>
<dbReference type="InterPro" id="IPR035906">
    <property type="entry name" value="MetI-like_sf"/>
</dbReference>
<feature type="transmembrane region" description="Helical" evidence="7">
    <location>
        <begin position="241"/>
        <end position="261"/>
    </location>
</feature>
<keyword evidence="6 7" id="KW-0472">Membrane</keyword>
<proteinExistence type="inferred from homology"/>
<comment type="subcellular location">
    <subcellularLocation>
        <location evidence="1 7">Cell membrane</location>
        <topology evidence="1 7">Multi-pass membrane protein</topology>
    </subcellularLocation>
</comment>
<evidence type="ECO:0000256" key="6">
    <source>
        <dbReference type="ARBA" id="ARBA00023136"/>
    </source>
</evidence>
<dbReference type="PANTHER" id="PTHR30151:SF39">
    <property type="entry name" value="ABC TRANSPORTER PERMEASE PROTEIN"/>
    <property type="match status" value="1"/>
</dbReference>
<dbReference type="FunFam" id="1.10.3720.10:FF:000003">
    <property type="entry name" value="Aliphatic sulfonate ABC transporter permease"/>
    <property type="match status" value="1"/>
</dbReference>
<dbReference type="PATRIC" id="fig|37916.4.peg.1065"/>
<keyword evidence="3" id="KW-1003">Cell membrane</keyword>
<feature type="transmembrane region" description="Helical" evidence="7">
    <location>
        <begin position="209"/>
        <end position="229"/>
    </location>
</feature>
<dbReference type="InterPro" id="IPR000515">
    <property type="entry name" value="MetI-like"/>
</dbReference>
<keyword evidence="2 7" id="KW-0813">Transport</keyword>
<evidence type="ECO:0000256" key="2">
    <source>
        <dbReference type="ARBA" id="ARBA00022448"/>
    </source>
</evidence>
<dbReference type="Pfam" id="PF00528">
    <property type="entry name" value="BPD_transp_1"/>
    <property type="match status" value="1"/>
</dbReference>
<gene>
    <name evidence="9" type="primary">ssuC_1</name>
    <name evidence="9" type="ORF">MCHLDSM_01184</name>
</gene>
<evidence type="ECO:0000256" key="1">
    <source>
        <dbReference type="ARBA" id="ARBA00004651"/>
    </source>
</evidence>
<dbReference type="STRING" id="37916.MCHLDSM_01184"/>
<dbReference type="Proteomes" id="UP000036513">
    <property type="component" value="Unassembled WGS sequence"/>
</dbReference>
<feature type="domain" description="ABC transmembrane type-1" evidence="8">
    <location>
        <begin position="78"/>
        <end position="258"/>
    </location>
</feature>
<feature type="transmembrane region" description="Helical" evidence="7">
    <location>
        <begin position="144"/>
        <end position="163"/>
    </location>
</feature>
<keyword evidence="4 7" id="KW-0812">Transmembrane</keyword>
<evidence type="ECO:0000313" key="10">
    <source>
        <dbReference type="Proteomes" id="UP000036513"/>
    </source>
</evidence>
<dbReference type="GO" id="GO:0010438">
    <property type="term" value="P:cellular response to sulfur starvation"/>
    <property type="evidence" value="ECO:0007669"/>
    <property type="project" value="TreeGrafter"/>
</dbReference>
<comment type="caution">
    <text evidence="9">The sequence shown here is derived from an EMBL/GenBank/DDBJ whole genome shotgun (WGS) entry which is preliminary data.</text>
</comment>
<evidence type="ECO:0000256" key="5">
    <source>
        <dbReference type="ARBA" id="ARBA00022989"/>
    </source>
</evidence>
<dbReference type="SUPFAM" id="SSF161098">
    <property type="entry name" value="MetI-like"/>
    <property type="match status" value="1"/>
</dbReference>
<comment type="similarity">
    <text evidence="7">Belongs to the binding-protein-dependent transport system permease family.</text>
</comment>
<reference evidence="9 10" key="1">
    <citation type="journal article" date="2015" name="Genome Biol. Evol.">
        <title>Characterization of Three Mycobacterium spp. with Potential Use in Bioremediation by Genome Sequencing and Comparative Genomics.</title>
        <authorList>
            <person name="Das S."/>
            <person name="Pettersson B.M."/>
            <person name="Behra P.R."/>
            <person name="Ramesh M."/>
            <person name="Dasgupta S."/>
            <person name="Bhattacharya A."/>
            <person name="Kirsebom L.A."/>
        </authorList>
    </citation>
    <scope>NUCLEOTIDE SEQUENCE [LARGE SCALE GENOMIC DNA]</scope>
    <source>
        <strain evidence="9 10">DSM 43826</strain>
    </source>
</reference>
<evidence type="ECO:0000259" key="8">
    <source>
        <dbReference type="PROSITE" id="PS50928"/>
    </source>
</evidence>
<dbReference type="CDD" id="cd06261">
    <property type="entry name" value="TM_PBP2"/>
    <property type="match status" value="1"/>
</dbReference>
<feature type="transmembrane region" description="Helical" evidence="7">
    <location>
        <begin position="117"/>
        <end position="138"/>
    </location>
</feature>
<dbReference type="GO" id="GO:0005886">
    <property type="term" value="C:plasma membrane"/>
    <property type="evidence" value="ECO:0007669"/>
    <property type="project" value="UniProtKB-SubCell"/>
</dbReference>
<organism evidence="9 10">
    <name type="scientific">Mycolicibacterium chlorophenolicum</name>
    <dbReference type="NCBI Taxonomy" id="37916"/>
    <lineage>
        <taxon>Bacteria</taxon>
        <taxon>Bacillati</taxon>
        <taxon>Actinomycetota</taxon>
        <taxon>Actinomycetes</taxon>
        <taxon>Mycobacteriales</taxon>
        <taxon>Mycobacteriaceae</taxon>
        <taxon>Mycolicibacterium</taxon>
    </lineage>
</organism>
<evidence type="ECO:0000256" key="3">
    <source>
        <dbReference type="ARBA" id="ARBA00022475"/>
    </source>
</evidence>
<evidence type="ECO:0000256" key="7">
    <source>
        <dbReference type="RuleBase" id="RU363032"/>
    </source>
</evidence>
<dbReference type="PROSITE" id="PS50928">
    <property type="entry name" value="ABC_TM1"/>
    <property type="match status" value="1"/>
</dbReference>
<dbReference type="Gene3D" id="1.10.3720.10">
    <property type="entry name" value="MetI-like"/>
    <property type="match status" value="1"/>
</dbReference>
<dbReference type="AlphaFoldDB" id="A0A0J6ZCY2"/>
<name>A0A0J6ZCY2_9MYCO</name>
<keyword evidence="10" id="KW-1185">Reference proteome</keyword>
<dbReference type="EMBL" id="JYNL01000009">
    <property type="protein sequence ID" value="KMO82561.1"/>
    <property type="molecule type" value="Genomic_DNA"/>
</dbReference>
<dbReference type="PANTHER" id="PTHR30151">
    <property type="entry name" value="ALKANE SULFONATE ABC TRANSPORTER-RELATED, MEMBRANE SUBUNIT"/>
    <property type="match status" value="1"/>
</dbReference>
<evidence type="ECO:0000256" key="4">
    <source>
        <dbReference type="ARBA" id="ARBA00022692"/>
    </source>
</evidence>
<sequence length="274" mass="28891">MTMMVTAPVATNAPRRRRRFFDRLTSCVLALAVPIGLVVAWHVAVVSGVLPHTLVAGPLDSLEAFVRLAMDGTLIEHAWVSVRRIAIGFAIGSTVGILAGAVIGTSPLAAKILEPTALTLIPVPAVAWIPVLVIVFGIGELSKVTLVAIGSATTLILATAAGIRSASQDLVEVAQLYEKSRWTVLRTVLLPSAAPSIVASARVAMALSWTLLVAAEVIASANGLGWLIWDSRNFARPAAMIAGMLAIGILGKATDGLLARFGRYLTRWDRSYRG</sequence>
<dbReference type="RefSeq" id="WP_023363448.1">
    <property type="nucleotide sequence ID" value="NZ_JYNL01000009.1"/>
</dbReference>